<protein>
    <submittedName>
        <fullName evidence="1">Uncharacterized protein</fullName>
    </submittedName>
</protein>
<gene>
    <name evidence="1" type="ORF">BU26DRAFT_12880</name>
</gene>
<accession>A0A6A6IZV5</accession>
<keyword evidence="2" id="KW-1185">Reference proteome</keyword>
<dbReference type="AlphaFoldDB" id="A0A6A6IZV5"/>
<dbReference type="EMBL" id="ML987189">
    <property type="protein sequence ID" value="KAF2255979.1"/>
    <property type="molecule type" value="Genomic_DNA"/>
</dbReference>
<organism evidence="1 2">
    <name type="scientific">Trematosphaeria pertusa</name>
    <dbReference type="NCBI Taxonomy" id="390896"/>
    <lineage>
        <taxon>Eukaryota</taxon>
        <taxon>Fungi</taxon>
        <taxon>Dikarya</taxon>
        <taxon>Ascomycota</taxon>
        <taxon>Pezizomycotina</taxon>
        <taxon>Dothideomycetes</taxon>
        <taxon>Pleosporomycetidae</taxon>
        <taxon>Pleosporales</taxon>
        <taxon>Massarineae</taxon>
        <taxon>Trematosphaeriaceae</taxon>
        <taxon>Trematosphaeria</taxon>
    </lineage>
</organism>
<proteinExistence type="predicted"/>
<name>A0A6A6IZV5_9PLEO</name>
<evidence type="ECO:0000313" key="2">
    <source>
        <dbReference type="Proteomes" id="UP000800094"/>
    </source>
</evidence>
<dbReference type="Proteomes" id="UP000800094">
    <property type="component" value="Unassembled WGS sequence"/>
</dbReference>
<dbReference type="GeneID" id="54572949"/>
<dbReference type="RefSeq" id="XP_033690983.1">
    <property type="nucleotide sequence ID" value="XM_033819619.1"/>
</dbReference>
<reference evidence="1" key="1">
    <citation type="journal article" date="2020" name="Stud. Mycol.">
        <title>101 Dothideomycetes genomes: a test case for predicting lifestyles and emergence of pathogens.</title>
        <authorList>
            <person name="Haridas S."/>
            <person name="Albert R."/>
            <person name="Binder M."/>
            <person name="Bloem J."/>
            <person name="Labutti K."/>
            <person name="Salamov A."/>
            <person name="Andreopoulos B."/>
            <person name="Baker S."/>
            <person name="Barry K."/>
            <person name="Bills G."/>
            <person name="Bluhm B."/>
            <person name="Cannon C."/>
            <person name="Castanera R."/>
            <person name="Culley D."/>
            <person name="Daum C."/>
            <person name="Ezra D."/>
            <person name="Gonzalez J."/>
            <person name="Henrissat B."/>
            <person name="Kuo A."/>
            <person name="Liang C."/>
            <person name="Lipzen A."/>
            <person name="Lutzoni F."/>
            <person name="Magnuson J."/>
            <person name="Mondo S."/>
            <person name="Nolan M."/>
            <person name="Ohm R."/>
            <person name="Pangilinan J."/>
            <person name="Park H.-J."/>
            <person name="Ramirez L."/>
            <person name="Alfaro M."/>
            <person name="Sun H."/>
            <person name="Tritt A."/>
            <person name="Yoshinaga Y."/>
            <person name="Zwiers L.-H."/>
            <person name="Turgeon B."/>
            <person name="Goodwin S."/>
            <person name="Spatafora J."/>
            <person name="Crous P."/>
            <person name="Grigoriev I."/>
        </authorList>
    </citation>
    <scope>NUCLEOTIDE SEQUENCE</scope>
    <source>
        <strain evidence="1">CBS 122368</strain>
    </source>
</reference>
<evidence type="ECO:0000313" key="1">
    <source>
        <dbReference type="EMBL" id="KAF2255979.1"/>
    </source>
</evidence>
<sequence length="159" mass="17125">MDPSVTIRFGPVVDTVLGRLPHTNHCNSPSSCSIPPGGVLTPKPMYVPRKRFLSGIAPTRCCTIDSRYSTQLAQCLQFSIRFASSTGGIITGCVRRITRCAMDIGKSPICMAFLPSAFPFAHRISRSTWPLAPPQRAKRSSRGGRGAKTAMMLASIGAE</sequence>